<feature type="compositionally biased region" description="Basic and acidic residues" evidence="1">
    <location>
        <begin position="1"/>
        <end position="11"/>
    </location>
</feature>
<feature type="region of interest" description="Disordered" evidence="1">
    <location>
        <begin position="108"/>
        <end position="131"/>
    </location>
</feature>
<evidence type="ECO:0000256" key="1">
    <source>
        <dbReference type="SAM" id="MobiDB-lite"/>
    </source>
</evidence>
<evidence type="ECO:0000313" key="3">
    <source>
        <dbReference type="Proteomes" id="UP001189429"/>
    </source>
</evidence>
<sequence length="131" mass="14491">GPRLAAERAEPRPPGGRRRRQRSLGRGGAAGGARQPVQHARRGGRRRGRQPRARRGRRERCRRPRGGVGGAPRRPSSHVDDYFAPASHSSPCETLEDPVANVLRAQETSMSFTGGRSEPDRLEKIDLEDAW</sequence>
<comment type="caution">
    <text evidence="2">The sequence shown here is derived from an EMBL/GenBank/DDBJ whole genome shotgun (WGS) entry which is preliminary data.</text>
</comment>
<protein>
    <submittedName>
        <fullName evidence="2">Uncharacterized protein</fullName>
    </submittedName>
</protein>
<accession>A0ABN9Y4A5</accession>
<gene>
    <name evidence="2" type="ORF">PCOR1329_LOCUS82397</name>
</gene>
<proteinExistence type="predicted"/>
<feature type="non-terminal residue" evidence="2">
    <location>
        <position position="1"/>
    </location>
</feature>
<keyword evidence="3" id="KW-1185">Reference proteome</keyword>
<evidence type="ECO:0000313" key="2">
    <source>
        <dbReference type="EMBL" id="CAK0907356.1"/>
    </source>
</evidence>
<dbReference type="EMBL" id="CAUYUJ010021843">
    <property type="protein sequence ID" value="CAK0907356.1"/>
    <property type="molecule type" value="Genomic_DNA"/>
</dbReference>
<feature type="region of interest" description="Disordered" evidence="1">
    <location>
        <begin position="1"/>
        <end position="94"/>
    </location>
</feature>
<organism evidence="2 3">
    <name type="scientific">Prorocentrum cordatum</name>
    <dbReference type="NCBI Taxonomy" id="2364126"/>
    <lineage>
        <taxon>Eukaryota</taxon>
        <taxon>Sar</taxon>
        <taxon>Alveolata</taxon>
        <taxon>Dinophyceae</taxon>
        <taxon>Prorocentrales</taxon>
        <taxon>Prorocentraceae</taxon>
        <taxon>Prorocentrum</taxon>
    </lineage>
</organism>
<feature type="compositionally biased region" description="Basic and acidic residues" evidence="1">
    <location>
        <begin position="117"/>
        <end position="131"/>
    </location>
</feature>
<reference evidence="2" key="1">
    <citation type="submission" date="2023-10" db="EMBL/GenBank/DDBJ databases">
        <authorList>
            <person name="Chen Y."/>
            <person name="Shah S."/>
            <person name="Dougan E. K."/>
            <person name="Thang M."/>
            <person name="Chan C."/>
        </authorList>
    </citation>
    <scope>NUCLEOTIDE SEQUENCE [LARGE SCALE GENOMIC DNA]</scope>
</reference>
<feature type="compositionally biased region" description="Basic residues" evidence="1">
    <location>
        <begin position="39"/>
        <end position="65"/>
    </location>
</feature>
<dbReference type="Proteomes" id="UP001189429">
    <property type="component" value="Unassembled WGS sequence"/>
</dbReference>
<name>A0ABN9Y4A5_9DINO</name>